<gene>
    <name evidence="1" type="ORF">ABC974_18635</name>
</gene>
<dbReference type="RefSeq" id="WP_345840504.1">
    <property type="nucleotide sequence ID" value="NZ_JBDIME010000019.1"/>
</dbReference>
<name>A0ABU9Y783_9SPHN</name>
<reference evidence="1 2" key="1">
    <citation type="submission" date="2024-05" db="EMBL/GenBank/DDBJ databases">
        <authorList>
            <person name="Liu Q."/>
            <person name="Xin Y.-H."/>
        </authorList>
    </citation>
    <scope>NUCLEOTIDE SEQUENCE [LARGE SCALE GENOMIC DNA]</scope>
    <source>
        <strain evidence="1 2">CGMCC 1.10181</strain>
    </source>
</reference>
<keyword evidence="2" id="KW-1185">Reference proteome</keyword>
<dbReference type="Proteomes" id="UP001419910">
    <property type="component" value="Unassembled WGS sequence"/>
</dbReference>
<protein>
    <submittedName>
        <fullName evidence="1">Uncharacterized protein</fullName>
    </submittedName>
</protein>
<accession>A0ABU9Y783</accession>
<evidence type="ECO:0000313" key="1">
    <source>
        <dbReference type="EMBL" id="MEN2791655.1"/>
    </source>
</evidence>
<evidence type="ECO:0000313" key="2">
    <source>
        <dbReference type="Proteomes" id="UP001419910"/>
    </source>
</evidence>
<dbReference type="EMBL" id="JBDIME010000019">
    <property type="protein sequence ID" value="MEN2791655.1"/>
    <property type="molecule type" value="Genomic_DNA"/>
</dbReference>
<proteinExistence type="predicted"/>
<comment type="caution">
    <text evidence="1">The sequence shown here is derived from an EMBL/GenBank/DDBJ whole genome shotgun (WGS) entry which is preliminary data.</text>
</comment>
<organism evidence="1 2">
    <name type="scientific">Sphingomonas oligophenolica</name>
    <dbReference type="NCBI Taxonomy" id="301154"/>
    <lineage>
        <taxon>Bacteria</taxon>
        <taxon>Pseudomonadati</taxon>
        <taxon>Pseudomonadota</taxon>
        <taxon>Alphaproteobacteria</taxon>
        <taxon>Sphingomonadales</taxon>
        <taxon>Sphingomonadaceae</taxon>
        <taxon>Sphingomonas</taxon>
    </lineage>
</organism>
<sequence>MAELGIVAATGMTSVAKFIAILRDAGGLSLPSTARSALLEIAGQIEKPTARAP</sequence>